<gene>
    <name evidence="8" type="ORF">K8V88_05470</name>
</gene>
<feature type="transmembrane region" description="Helical" evidence="6">
    <location>
        <begin position="160"/>
        <end position="178"/>
    </location>
</feature>
<keyword evidence="5 6" id="KW-0472">Membrane</keyword>
<evidence type="ECO:0000256" key="4">
    <source>
        <dbReference type="ARBA" id="ARBA00022989"/>
    </source>
</evidence>
<comment type="subcellular location">
    <subcellularLocation>
        <location evidence="1">Cell membrane</location>
        <topology evidence="1">Multi-pass membrane protein</topology>
    </subcellularLocation>
</comment>
<keyword evidence="3 6" id="KW-0812">Transmembrane</keyword>
<dbReference type="Proteomes" id="UP000747013">
    <property type="component" value="Unassembled WGS sequence"/>
</dbReference>
<accession>A0A921HR44</accession>
<evidence type="ECO:0000256" key="1">
    <source>
        <dbReference type="ARBA" id="ARBA00004651"/>
    </source>
</evidence>
<keyword evidence="4 6" id="KW-1133">Transmembrane helix</keyword>
<dbReference type="Pfam" id="PF06271">
    <property type="entry name" value="RDD"/>
    <property type="match status" value="1"/>
</dbReference>
<evidence type="ECO:0000256" key="6">
    <source>
        <dbReference type="SAM" id="Phobius"/>
    </source>
</evidence>
<evidence type="ECO:0000256" key="3">
    <source>
        <dbReference type="ARBA" id="ARBA00022692"/>
    </source>
</evidence>
<evidence type="ECO:0000313" key="9">
    <source>
        <dbReference type="Proteomes" id="UP000747013"/>
    </source>
</evidence>
<dbReference type="InterPro" id="IPR051791">
    <property type="entry name" value="Pra-immunoreactive"/>
</dbReference>
<dbReference type="PANTHER" id="PTHR36115">
    <property type="entry name" value="PROLINE-RICH ANTIGEN HOMOLOG-RELATED"/>
    <property type="match status" value="1"/>
</dbReference>
<protein>
    <submittedName>
        <fullName evidence="8">RDD family protein</fullName>
    </submittedName>
</protein>
<comment type="caution">
    <text evidence="8">The sequence shown here is derived from an EMBL/GenBank/DDBJ whole genome shotgun (WGS) entry which is preliminary data.</text>
</comment>
<feature type="transmembrane region" description="Helical" evidence="6">
    <location>
        <begin position="70"/>
        <end position="90"/>
    </location>
</feature>
<proteinExistence type="predicted"/>
<evidence type="ECO:0000259" key="7">
    <source>
        <dbReference type="Pfam" id="PF06271"/>
    </source>
</evidence>
<organism evidence="8 9">
    <name type="scientific">Companilactobacillus farciminis</name>
    <dbReference type="NCBI Taxonomy" id="1612"/>
    <lineage>
        <taxon>Bacteria</taxon>
        <taxon>Bacillati</taxon>
        <taxon>Bacillota</taxon>
        <taxon>Bacilli</taxon>
        <taxon>Lactobacillales</taxon>
        <taxon>Lactobacillaceae</taxon>
        <taxon>Companilactobacillus</taxon>
    </lineage>
</organism>
<feature type="transmembrane region" description="Helical" evidence="6">
    <location>
        <begin position="28"/>
        <end position="50"/>
    </location>
</feature>
<dbReference type="AlphaFoldDB" id="A0A921HR44"/>
<name>A0A921HR44_9LACO</name>
<keyword evidence="2" id="KW-1003">Cell membrane</keyword>
<evidence type="ECO:0000256" key="2">
    <source>
        <dbReference type="ARBA" id="ARBA00022475"/>
    </source>
</evidence>
<reference evidence="8" key="1">
    <citation type="journal article" date="2021" name="PeerJ">
        <title>Extensive microbial diversity within the chicken gut microbiome revealed by metagenomics and culture.</title>
        <authorList>
            <person name="Gilroy R."/>
            <person name="Ravi A."/>
            <person name="Getino M."/>
            <person name="Pursley I."/>
            <person name="Horton D.L."/>
            <person name="Alikhan N.F."/>
            <person name="Baker D."/>
            <person name="Gharbi K."/>
            <person name="Hall N."/>
            <person name="Watson M."/>
            <person name="Adriaenssens E.M."/>
            <person name="Foster-Nyarko E."/>
            <person name="Jarju S."/>
            <person name="Secka A."/>
            <person name="Antonio M."/>
            <person name="Oren A."/>
            <person name="Chaudhuri R.R."/>
            <person name="La Ragione R."/>
            <person name="Hildebrand F."/>
            <person name="Pallen M.J."/>
        </authorList>
    </citation>
    <scope>NUCLEOTIDE SEQUENCE</scope>
    <source>
        <strain evidence="8">7886</strain>
    </source>
</reference>
<feature type="domain" description="RDD" evidence="7">
    <location>
        <begin position="23"/>
        <end position="190"/>
    </location>
</feature>
<dbReference type="GO" id="GO:0005886">
    <property type="term" value="C:plasma membrane"/>
    <property type="evidence" value="ECO:0007669"/>
    <property type="project" value="UniProtKB-SubCell"/>
</dbReference>
<dbReference type="InterPro" id="IPR010432">
    <property type="entry name" value="RDD"/>
</dbReference>
<sequence length="200" mass="22412">MKHKTKKKIANKKVTYTSDTSSSRIISFIIDWLLGGICAGLPSVILYLLLTGKSKPLTSMYQFGAAGVSGLITILISLVCIIFGAFYYVWVPWKLYPGQTIGKKMTHLKIINQDGSAPTINTYLMRQFVFLVFVEGVSTPVSTYIKVIVTTATKFYSDPYLGVFWDLVTIISVFMLFWGKKRLSIHDIATKTMVIKMPSN</sequence>
<feature type="transmembrane region" description="Helical" evidence="6">
    <location>
        <begin position="128"/>
        <end position="148"/>
    </location>
</feature>
<dbReference type="PANTHER" id="PTHR36115:SF6">
    <property type="entry name" value="PROLINE-RICH ANTIGEN HOMOLOG"/>
    <property type="match status" value="1"/>
</dbReference>
<evidence type="ECO:0000256" key="5">
    <source>
        <dbReference type="ARBA" id="ARBA00023136"/>
    </source>
</evidence>
<dbReference type="EMBL" id="DYWC01000122">
    <property type="protein sequence ID" value="HJF86869.1"/>
    <property type="molecule type" value="Genomic_DNA"/>
</dbReference>
<evidence type="ECO:0000313" key="8">
    <source>
        <dbReference type="EMBL" id="HJF86869.1"/>
    </source>
</evidence>
<reference evidence="8" key="2">
    <citation type="submission" date="2021-09" db="EMBL/GenBank/DDBJ databases">
        <authorList>
            <person name="Gilroy R."/>
        </authorList>
    </citation>
    <scope>NUCLEOTIDE SEQUENCE</scope>
    <source>
        <strain evidence="8">7886</strain>
    </source>
</reference>